<dbReference type="Proteomes" id="UP000683360">
    <property type="component" value="Unassembled WGS sequence"/>
</dbReference>
<evidence type="ECO:0000313" key="7">
    <source>
        <dbReference type="Proteomes" id="UP000683360"/>
    </source>
</evidence>
<comment type="subcellular location">
    <subcellularLocation>
        <location evidence="1">Membrane</location>
    </subcellularLocation>
</comment>
<dbReference type="GO" id="GO:0000139">
    <property type="term" value="C:Golgi membrane"/>
    <property type="evidence" value="ECO:0007669"/>
    <property type="project" value="TreeGrafter"/>
</dbReference>
<evidence type="ECO:0000256" key="4">
    <source>
        <dbReference type="SAM" id="MobiDB-lite"/>
    </source>
</evidence>
<sequence>MYFAFQPPVQIVNYTQSQRDLDKFGAYTLAEWKPDSSMIAVMTSKHHVIFFKVDLDISVPNHHCLYVQQEGKLYNTKKDLNGIPDSDSVPAIKIGPCSQLDLEADITCCLCVREDLVIATSDGHLNRIKWNGTKSEKNSLFIRDFPVSMDFQNTKGKGAVNDKTNVTNNAAKLTESDGYVVHMEYSPIIGGYVMVLSSGRAMFVIPPSTKADNGVAQGVWVKDLKDTVCLAVNHRYRLMAFGCKKVIYRQMIFDCEGGAGVVYVINEVEGTLEVSYKLSVSSKDYPDAAQTAGSVHCMKWTPDGTALALCWQNGGYSLWSVFGSLLFSYDSVHLFPPPVKAMVSLKSPPPVKAMVSLFPPPVKAMVSLFPPPVKAMVSLFPPPVKAMVSLFPPPVKAMVSLFPHQSKLCQSYGKFISPPVKAMVSLFPPPVKAMVSLFPPTVKAMVGLFPPPVKAMEWGLEGYQLWMVCGDQKEAHQTDYNDNTQCSHAMQLHFVKSALTVNPCSANHEHVFLQGEDKIYLNMGDSSQKPSHLESHVSVGNKLWQMIPISHSYLASNWPIRYAAVDKTGQCVAVAGKTGLAHYTCSNRKWKLFGNETQERDLVVSGGMSWWKDFICVACYNIVGQRDEIRCYPRGCKLDNTFSMSVKVPSQILLLNIFRDILIVFCIDSHIMLFNLERKNTQSNPALDINKRQEVSLNNYVPHPVCVTGLALSSLKTEYGAKNQHIAKEAESLLLNVAGKLLMFPRDNTGPQIKENNLPKNKPLPFCPPAMVATNVENMWTSSRVNVEKAQLMEALWLSCGAQGMKVWLPLYPRDESKHNFMSKRIMLPFRVDIHPLGKSYCYNFMSKRIMLTFRVDIHPLGKSDCNNFMSKRIMLPFRVDIHPLGKSYCYNFMSKRIMLPFRVDIHPLGKSDCNNFMSKRIMLPFRVDIHPLAVLFEDAVILGAATDAVTYNYKSPGEPGHAMHNLPFSTIERTSQIYLHHILRQLLRRNLGVNALDIARCCTELPYFPHVVLELLLHEVLEAEATSKEPIPDPLLPRVVAFIQEFPEYLQTVVHCARKTEVALWPYLFSTVGNPKDLFEVCLVDNQLETAASYLIILQNLERPIISKQLARDIIRFLKAIDPAEVESYQLSSSLSRVNSGSSYPSSYSSPPITPPDTDGFSFSSVSNVSNLNRVRSSSVTGSEVQNVPKGKEKLKHTKSDNPLFRSIRQSSKNKEEQPSDQMFIDALLCRHARKLLEENRLRDLGFFAGNVEGFHFVTWLKQERLKGGKVEDFVTALRDLHHQFQWPLPVLSYAQFQQMKFKNFSTSSLGSLSLLDDDIVDSTKTMENEQTSHPGRLKSQMSDPNMSQSLTDDIFLKPQVSRTEESSLATMEISDNSSLLGEFDYMIENSSQSESLSPELELLSQEIANKGPHQSELELRYLLQIMLEAGCLEWGLLVSIVIRDALAVVRTVNTASMTDTPLEIVGRMREGLSYLELWSDTECVGYKPFFHAIRGQIQVLTKLVEQTPPTLHLEPIDPSPISEEQLSPVPQEIRTLDKDSPEKDLEKTKEDKPSECAVS</sequence>
<dbReference type="InterPro" id="IPR040096">
    <property type="entry name" value="Ric1"/>
</dbReference>
<evidence type="ECO:0000256" key="3">
    <source>
        <dbReference type="ARBA" id="ARBA00029879"/>
    </source>
</evidence>
<proteinExistence type="predicted"/>
<organism evidence="6 7">
    <name type="scientific">Mytilus edulis</name>
    <name type="common">Blue mussel</name>
    <dbReference type="NCBI Taxonomy" id="6550"/>
    <lineage>
        <taxon>Eukaryota</taxon>
        <taxon>Metazoa</taxon>
        <taxon>Spiralia</taxon>
        <taxon>Lophotrochozoa</taxon>
        <taxon>Mollusca</taxon>
        <taxon>Bivalvia</taxon>
        <taxon>Autobranchia</taxon>
        <taxon>Pteriomorphia</taxon>
        <taxon>Mytilida</taxon>
        <taxon>Mytiloidea</taxon>
        <taxon>Mytilidae</taxon>
        <taxon>Mytilinae</taxon>
        <taxon>Mytilus</taxon>
    </lineage>
</organism>
<feature type="compositionally biased region" description="Basic and acidic residues" evidence="4">
    <location>
        <begin position="1536"/>
        <end position="1561"/>
    </location>
</feature>
<dbReference type="GO" id="GO:0042147">
    <property type="term" value="P:retrograde transport, endosome to Golgi"/>
    <property type="evidence" value="ECO:0007669"/>
    <property type="project" value="TreeGrafter"/>
</dbReference>
<evidence type="ECO:0000256" key="1">
    <source>
        <dbReference type="ARBA" id="ARBA00004370"/>
    </source>
</evidence>
<protein>
    <recommendedName>
        <fullName evidence="3">Protein RIC1 homolog</fullName>
    </recommendedName>
</protein>
<feature type="region of interest" description="Disordered" evidence="4">
    <location>
        <begin position="1513"/>
        <end position="1561"/>
    </location>
</feature>
<dbReference type="Pfam" id="PF25440">
    <property type="entry name" value="Beta-prop_RIC1_2nd"/>
    <property type="match status" value="1"/>
</dbReference>
<dbReference type="OrthoDB" id="67540at2759"/>
<dbReference type="Pfam" id="PF07064">
    <property type="entry name" value="RIC1"/>
    <property type="match status" value="1"/>
</dbReference>
<dbReference type="InterPro" id="IPR009771">
    <property type="entry name" value="RIC1_C"/>
</dbReference>
<evidence type="ECO:0000256" key="2">
    <source>
        <dbReference type="ARBA" id="ARBA00023136"/>
    </source>
</evidence>
<name>A0A8S3Q5A8_MYTED</name>
<evidence type="ECO:0000259" key="5">
    <source>
        <dbReference type="Pfam" id="PF07064"/>
    </source>
</evidence>
<dbReference type="SUPFAM" id="SSF50978">
    <property type="entry name" value="WD40 repeat-like"/>
    <property type="match status" value="2"/>
</dbReference>
<comment type="caution">
    <text evidence="6">The sequence shown here is derived from an EMBL/GenBank/DDBJ whole genome shotgun (WGS) entry which is preliminary data.</text>
</comment>
<keyword evidence="7" id="KW-1185">Reference proteome</keyword>
<feature type="region of interest" description="Disordered" evidence="4">
    <location>
        <begin position="1328"/>
        <end position="1347"/>
    </location>
</feature>
<feature type="region of interest" description="Disordered" evidence="4">
    <location>
        <begin position="1178"/>
        <end position="1203"/>
    </location>
</feature>
<dbReference type="EMBL" id="CAJPWZ010000355">
    <property type="protein sequence ID" value="CAG2191157.1"/>
    <property type="molecule type" value="Genomic_DNA"/>
</dbReference>
<dbReference type="PANTHER" id="PTHR22746:SF10">
    <property type="entry name" value="GUANINE NUCLEOTIDE EXCHANGE FACTOR SUBUNIT RIC1"/>
    <property type="match status" value="1"/>
</dbReference>
<keyword evidence="2" id="KW-0472">Membrane</keyword>
<feature type="domain" description="RIC1 C-terminal alpha solenoid region" evidence="5">
    <location>
        <begin position="981"/>
        <end position="1136"/>
    </location>
</feature>
<dbReference type="GO" id="GO:0005829">
    <property type="term" value="C:cytosol"/>
    <property type="evidence" value="ECO:0007669"/>
    <property type="project" value="TreeGrafter"/>
</dbReference>
<dbReference type="InterPro" id="IPR036322">
    <property type="entry name" value="WD40_repeat_dom_sf"/>
</dbReference>
<gene>
    <name evidence="6" type="ORF">MEDL_6396</name>
</gene>
<dbReference type="GO" id="GO:0006886">
    <property type="term" value="P:intracellular protein transport"/>
    <property type="evidence" value="ECO:0007669"/>
    <property type="project" value="InterPro"/>
</dbReference>
<dbReference type="GO" id="GO:0034066">
    <property type="term" value="C:Ric1-Rgp1 guanyl-nucleotide exchange factor complex"/>
    <property type="evidence" value="ECO:0007669"/>
    <property type="project" value="InterPro"/>
</dbReference>
<reference evidence="6" key="1">
    <citation type="submission" date="2021-03" db="EMBL/GenBank/DDBJ databases">
        <authorList>
            <person name="Bekaert M."/>
        </authorList>
    </citation>
    <scope>NUCLEOTIDE SEQUENCE</scope>
</reference>
<evidence type="ECO:0000313" key="6">
    <source>
        <dbReference type="EMBL" id="CAG2191157.1"/>
    </source>
</evidence>
<accession>A0A8S3Q5A8</accession>
<dbReference type="PANTHER" id="PTHR22746">
    <property type="entry name" value="RAB6A-GEF COMPLEX PARTNER PROTEIN 1"/>
    <property type="match status" value="1"/>
</dbReference>